<dbReference type="AlphaFoldDB" id="A0A7T0BTZ9"/>
<evidence type="ECO:0000256" key="6">
    <source>
        <dbReference type="ARBA" id="ARBA00023098"/>
    </source>
</evidence>
<dbReference type="PANTHER" id="PTHR30309">
    <property type="entry name" value="INNER MEMBRANE PROTEIN YGIH"/>
    <property type="match status" value="1"/>
</dbReference>
<comment type="caution">
    <text evidence="10">Lacks conserved residue(s) required for the propagation of feature annotation.</text>
</comment>
<dbReference type="GO" id="GO:0008654">
    <property type="term" value="P:phospholipid biosynthetic process"/>
    <property type="evidence" value="ECO:0007669"/>
    <property type="project" value="UniProtKB-UniRule"/>
</dbReference>
<dbReference type="UniPathway" id="UPA00085"/>
<evidence type="ECO:0000256" key="5">
    <source>
        <dbReference type="ARBA" id="ARBA00022989"/>
    </source>
</evidence>
<name>A0A7T0BTZ9_9BACT</name>
<dbReference type="HAMAP" id="MF_01043">
    <property type="entry name" value="PlsY"/>
    <property type="match status" value="1"/>
</dbReference>
<comment type="similarity">
    <text evidence="10">Belongs to the PlsY family.</text>
</comment>
<evidence type="ECO:0000256" key="9">
    <source>
        <dbReference type="ARBA" id="ARBA00023264"/>
    </source>
</evidence>
<dbReference type="KEGG" id="nli:G3M70_00385"/>
<evidence type="ECO:0000256" key="1">
    <source>
        <dbReference type="ARBA" id="ARBA00022475"/>
    </source>
</evidence>
<feature type="transmembrane region" description="Helical" evidence="10">
    <location>
        <begin position="147"/>
        <end position="175"/>
    </location>
</feature>
<proteinExistence type="inferred from homology"/>
<sequence length="196" mass="20775">MNLLIILCLTAYLLGSIPFGVIFARLNKVDLRKHGSGNIGATNVARTLGKKLGVLTLVGDALKGVAAVALADALQTNPVHIAIAGLLAFLGHLFPVFLKFRGGKGVATGLGIFLYLMPIPTLASMAVFGVSLWMWNFVSLSSIVAAATIPLLAFFFSMEQAYAALASVVAVLVIIRHHANISRLMKGTENRFPSKS</sequence>
<keyword evidence="7 10" id="KW-0472">Membrane</keyword>
<evidence type="ECO:0000313" key="11">
    <source>
        <dbReference type="EMBL" id="QPJ60427.1"/>
    </source>
</evidence>
<evidence type="ECO:0000256" key="7">
    <source>
        <dbReference type="ARBA" id="ARBA00023136"/>
    </source>
</evidence>
<evidence type="ECO:0000256" key="4">
    <source>
        <dbReference type="ARBA" id="ARBA00022692"/>
    </source>
</evidence>
<dbReference type="NCBIfam" id="TIGR00023">
    <property type="entry name" value="glycerol-3-phosphate 1-O-acyltransferase PlsY"/>
    <property type="match status" value="1"/>
</dbReference>
<organism evidence="11 12">
    <name type="scientific">Candidatus Nitronauta litoralis</name>
    <dbReference type="NCBI Taxonomy" id="2705533"/>
    <lineage>
        <taxon>Bacteria</taxon>
        <taxon>Pseudomonadati</taxon>
        <taxon>Nitrospinota/Tectimicrobiota group</taxon>
        <taxon>Nitrospinota</taxon>
        <taxon>Nitrospinia</taxon>
        <taxon>Nitrospinales</taxon>
        <taxon>Nitrospinaceae</taxon>
        <taxon>Candidatus Nitronauta</taxon>
    </lineage>
</organism>
<keyword evidence="3 10" id="KW-0808">Transferase</keyword>
<gene>
    <name evidence="10 11" type="primary">plsY</name>
    <name evidence="11" type="ORF">G3M70_00385</name>
</gene>
<evidence type="ECO:0000256" key="10">
    <source>
        <dbReference type="HAMAP-Rule" id="MF_01043"/>
    </source>
</evidence>
<dbReference type="InterPro" id="IPR003811">
    <property type="entry name" value="G3P_acylTferase_PlsY"/>
</dbReference>
<keyword evidence="6 10" id="KW-0443">Lipid metabolism</keyword>
<comment type="catalytic activity">
    <reaction evidence="10">
        <text>an acyl phosphate + sn-glycerol 3-phosphate = a 1-acyl-sn-glycero-3-phosphate + phosphate</text>
        <dbReference type="Rhea" id="RHEA:34075"/>
        <dbReference type="ChEBI" id="CHEBI:43474"/>
        <dbReference type="ChEBI" id="CHEBI:57597"/>
        <dbReference type="ChEBI" id="CHEBI:57970"/>
        <dbReference type="ChEBI" id="CHEBI:59918"/>
        <dbReference type="EC" id="2.3.1.275"/>
    </reaction>
</comment>
<accession>A0A7T0BTZ9</accession>
<dbReference type="SMART" id="SM01207">
    <property type="entry name" value="G3P_acyltransf"/>
    <property type="match status" value="1"/>
</dbReference>
<reference evidence="11 12" key="1">
    <citation type="submission" date="2020-02" db="EMBL/GenBank/DDBJ databases">
        <title>Genomic and physiological characterization of two novel Nitrospinaceae genera.</title>
        <authorList>
            <person name="Mueller A.J."/>
            <person name="Jung M.-Y."/>
            <person name="Strachan C.R."/>
            <person name="Herbold C.W."/>
            <person name="Kirkegaard R.H."/>
            <person name="Daims H."/>
        </authorList>
    </citation>
    <scope>NUCLEOTIDE SEQUENCE [LARGE SCALE GENOMIC DNA]</scope>
    <source>
        <strain evidence="11">EB</strain>
    </source>
</reference>
<evidence type="ECO:0000256" key="8">
    <source>
        <dbReference type="ARBA" id="ARBA00023209"/>
    </source>
</evidence>
<evidence type="ECO:0000313" key="12">
    <source>
        <dbReference type="Proteomes" id="UP000594688"/>
    </source>
</evidence>
<keyword evidence="11" id="KW-0012">Acyltransferase</keyword>
<evidence type="ECO:0000256" key="3">
    <source>
        <dbReference type="ARBA" id="ARBA00022679"/>
    </source>
</evidence>
<keyword evidence="4 10" id="KW-0812">Transmembrane</keyword>
<keyword evidence="8 10" id="KW-0594">Phospholipid biosynthesis</keyword>
<feature type="transmembrane region" description="Helical" evidence="10">
    <location>
        <begin position="79"/>
        <end position="100"/>
    </location>
</feature>
<dbReference type="GO" id="GO:0043772">
    <property type="term" value="F:acyl-phosphate glycerol-3-phosphate acyltransferase activity"/>
    <property type="evidence" value="ECO:0007669"/>
    <property type="project" value="UniProtKB-UniRule"/>
</dbReference>
<comment type="subcellular location">
    <subcellularLocation>
        <location evidence="10">Cell membrane</location>
        <topology evidence="10">Multi-pass membrane protein</topology>
    </subcellularLocation>
</comment>
<comment type="pathway">
    <text evidence="10">Lipid metabolism; phospholipid metabolism.</text>
</comment>
<protein>
    <recommendedName>
        <fullName evidence="10">Glycerol-3-phosphate acyltransferase</fullName>
    </recommendedName>
    <alternativeName>
        <fullName evidence="10">Acyl-PO4 G3P acyltransferase</fullName>
    </alternativeName>
    <alternativeName>
        <fullName evidence="10">Acyl-phosphate--glycerol-3-phosphate acyltransferase</fullName>
    </alternativeName>
    <alternativeName>
        <fullName evidence="10">G3P acyltransferase</fullName>
        <shortName evidence="10">GPAT</shortName>
        <ecNumber evidence="10">2.3.1.275</ecNumber>
    </alternativeName>
    <alternativeName>
        <fullName evidence="10">Lysophosphatidic acid synthase</fullName>
        <shortName evidence="10">LPA synthase</shortName>
    </alternativeName>
</protein>
<feature type="transmembrane region" description="Helical" evidence="10">
    <location>
        <begin position="112"/>
        <end position="135"/>
    </location>
</feature>
<keyword evidence="2 10" id="KW-0444">Lipid biosynthesis</keyword>
<keyword evidence="1 10" id="KW-1003">Cell membrane</keyword>
<evidence type="ECO:0000256" key="2">
    <source>
        <dbReference type="ARBA" id="ARBA00022516"/>
    </source>
</evidence>
<dbReference type="Proteomes" id="UP000594688">
    <property type="component" value="Chromosome"/>
</dbReference>
<dbReference type="GO" id="GO:0005886">
    <property type="term" value="C:plasma membrane"/>
    <property type="evidence" value="ECO:0007669"/>
    <property type="project" value="UniProtKB-SubCell"/>
</dbReference>
<keyword evidence="5 10" id="KW-1133">Transmembrane helix</keyword>
<dbReference type="PANTHER" id="PTHR30309:SF0">
    <property type="entry name" value="GLYCEROL-3-PHOSPHATE ACYLTRANSFERASE-RELATED"/>
    <property type="match status" value="1"/>
</dbReference>
<dbReference type="EC" id="2.3.1.275" evidence="10"/>
<comment type="function">
    <text evidence="10">Catalyzes the transfer of an acyl group from acyl-phosphate (acyl-PO(4)) to glycerol-3-phosphate (G3P) to form lysophosphatidic acid (LPA). This enzyme utilizes acyl-phosphate as fatty acyl donor, but not acyl-CoA or acyl-ACP.</text>
</comment>
<dbReference type="EMBL" id="CP048685">
    <property type="protein sequence ID" value="QPJ60427.1"/>
    <property type="molecule type" value="Genomic_DNA"/>
</dbReference>
<keyword evidence="9 10" id="KW-1208">Phospholipid metabolism</keyword>
<comment type="subunit">
    <text evidence="10">Probably interacts with PlsX.</text>
</comment>
<dbReference type="Pfam" id="PF02660">
    <property type="entry name" value="G3P_acyltransf"/>
    <property type="match status" value="1"/>
</dbReference>